<evidence type="ECO:0000256" key="7">
    <source>
        <dbReference type="ARBA" id="ARBA00034125"/>
    </source>
</evidence>
<dbReference type="OrthoDB" id="9810047at2"/>
<evidence type="ECO:0000256" key="6">
    <source>
        <dbReference type="ARBA" id="ARBA00023136"/>
    </source>
</evidence>
<dbReference type="InterPro" id="IPR050539">
    <property type="entry name" value="ThrE_Dicarb/AminoAcid_Exp"/>
</dbReference>
<dbReference type="PANTHER" id="PTHR34390">
    <property type="entry name" value="UPF0442 PROTEIN YJJB-RELATED"/>
    <property type="match status" value="1"/>
</dbReference>
<keyword evidence="11" id="KW-1185">Reference proteome</keyword>
<evidence type="ECO:0000259" key="9">
    <source>
        <dbReference type="Pfam" id="PF12821"/>
    </source>
</evidence>
<keyword evidence="4 8" id="KW-0812">Transmembrane</keyword>
<evidence type="ECO:0000256" key="8">
    <source>
        <dbReference type="SAM" id="Phobius"/>
    </source>
</evidence>
<dbReference type="Proteomes" id="UP000289166">
    <property type="component" value="Unassembled WGS sequence"/>
</dbReference>
<feature type="transmembrane region" description="Helical" evidence="8">
    <location>
        <begin position="49"/>
        <end position="71"/>
    </location>
</feature>
<dbReference type="RefSeq" id="WP_128705875.1">
    <property type="nucleotide sequence ID" value="NZ_RLII01000005.1"/>
</dbReference>
<accession>A0A4Q0I992</accession>
<protein>
    <submittedName>
        <fullName evidence="10">Threonine/serine exporter</fullName>
    </submittedName>
</protein>
<keyword evidence="6 8" id="KW-0472">Membrane</keyword>
<feature type="domain" description="Threonine/Serine exporter ThrE" evidence="9">
    <location>
        <begin position="4"/>
        <end position="130"/>
    </location>
</feature>
<organism evidence="10 11">
    <name type="scientific">Acetivibrio mesophilus</name>
    <dbReference type="NCBI Taxonomy" id="2487273"/>
    <lineage>
        <taxon>Bacteria</taxon>
        <taxon>Bacillati</taxon>
        <taxon>Bacillota</taxon>
        <taxon>Clostridia</taxon>
        <taxon>Eubacteriales</taxon>
        <taxon>Oscillospiraceae</taxon>
        <taxon>Acetivibrio</taxon>
    </lineage>
</organism>
<feature type="transmembrane region" description="Helical" evidence="8">
    <location>
        <begin position="112"/>
        <end position="132"/>
    </location>
</feature>
<gene>
    <name evidence="10" type="ORF">EFD62_06315</name>
</gene>
<evidence type="ECO:0000313" key="11">
    <source>
        <dbReference type="Proteomes" id="UP000289166"/>
    </source>
</evidence>
<dbReference type="GO" id="GO:0005886">
    <property type="term" value="C:plasma membrane"/>
    <property type="evidence" value="ECO:0007669"/>
    <property type="project" value="UniProtKB-SubCell"/>
</dbReference>
<evidence type="ECO:0000313" key="10">
    <source>
        <dbReference type="EMBL" id="RXE59562.1"/>
    </source>
</evidence>
<dbReference type="Pfam" id="PF12821">
    <property type="entry name" value="ThrE_2"/>
    <property type="match status" value="1"/>
</dbReference>
<reference evidence="11" key="1">
    <citation type="submission" date="2018-11" db="EMBL/GenBank/DDBJ databases">
        <title>Genome sequencing of a novel mesophilic and cellulolytic organism within the genus Hungateiclostridium.</title>
        <authorList>
            <person name="Rettenmaier R."/>
            <person name="Liebl W."/>
            <person name="Zverlov V."/>
        </authorList>
    </citation>
    <scope>NUCLEOTIDE SEQUENCE [LARGE SCALE GENOMIC DNA]</scope>
    <source>
        <strain evidence="11">N2K1</strain>
    </source>
</reference>
<comment type="similarity">
    <text evidence="7">Belongs to the ThrE exporter (TC 2.A.79) family.</text>
</comment>
<keyword evidence="2" id="KW-1003">Cell membrane</keyword>
<dbReference type="GO" id="GO:0015744">
    <property type="term" value="P:succinate transport"/>
    <property type="evidence" value="ECO:0007669"/>
    <property type="project" value="TreeGrafter"/>
</dbReference>
<evidence type="ECO:0000256" key="5">
    <source>
        <dbReference type="ARBA" id="ARBA00022989"/>
    </source>
</evidence>
<dbReference type="InterPro" id="IPR024528">
    <property type="entry name" value="ThrE_2"/>
</dbReference>
<dbReference type="AlphaFoldDB" id="A0A4Q0I992"/>
<keyword evidence="5 8" id="KW-1133">Transmembrane helix</keyword>
<feature type="transmembrane region" description="Helical" evidence="8">
    <location>
        <begin position="25"/>
        <end position="42"/>
    </location>
</feature>
<evidence type="ECO:0000256" key="2">
    <source>
        <dbReference type="ARBA" id="ARBA00022475"/>
    </source>
</evidence>
<comment type="caution">
    <text evidence="10">The sequence shown here is derived from an EMBL/GenBank/DDBJ whole genome shotgun (WGS) entry which is preliminary data.</text>
</comment>
<dbReference type="EMBL" id="RLII01000005">
    <property type="protein sequence ID" value="RXE59562.1"/>
    <property type="molecule type" value="Genomic_DNA"/>
</dbReference>
<comment type="subcellular location">
    <subcellularLocation>
        <location evidence="1">Cell membrane</location>
        <topology evidence="1">Multi-pass membrane protein</topology>
    </subcellularLocation>
</comment>
<sequence>MREILLAFIGSICPGVIYNVEKRNLIWVGFCGMLGWITYSTFNELAESVVLASFLGAVVVGIYSESVARLLKAPATVFSVPGIIPLVPGIGAYNTIQHIAENQLYEAASKGIETMSCAGAIAFGILLTSAVFRLPKKLKKRRPNPA</sequence>
<proteinExistence type="inferred from homology"/>
<evidence type="ECO:0000256" key="3">
    <source>
        <dbReference type="ARBA" id="ARBA00022519"/>
    </source>
</evidence>
<keyword evidence="3" id="KW-0997">Cell inner membrane</keyword>
<evidence type="ECO:0000256" key="1">
    <source>
        <dbReference type="ARBA" id="ARBA00004651"/>
    </source>
</evidence>
<name>A0A4Q0I992_9FIRM</name>
<dbReference type="PANTHER" id="PTHR34390:SF1">
    <property type="entry name" value="SUCCINATE TRANSPORTER SUBUNIT YJJB-RELATED"/>
    <property type="match status" value="1"/>
</dbReference>
<evidence type="ECO:0000256" key="4">
    <source>
        <dbReference type="ARBA" id="ARBA00022692"/>
    </source>
</evidence>